<dbReference type="InterPro" id="IPR007016">
    <property type="entry name" value="O-antigen_ligase-rel_domated"/>
</dbReference>
<feature type="transmembrane region" description="Helical" evidence="5">
    <location>
        <begin position="401"/>
        <end position="418"/>
    </location>
</feature>
<evidence type="ECO:0000256" key="3">
    <source>
        <dbReference type="ARBA" id="ARBA00022989"/>
    </source>
</evidence>
<comment type="subcellular location">
    <subcellularLocation>
        <location evidence="1">Membrane</location>
        <topology evidence="1">Multi-pass membrane protein</topology>
    </subcellularLocation>
</comment>
<dbReference type="GO" id="GO:0016020">
    <property type="term" value="C:membrane"/>
    <property type="evidence" value="ECO:0007669"/>
    <property type="project" value="UniProtKB-SubCell"/>
</dbReference>
<reference evidence="8" key="1">
    <citation type="submission" date="2017-04" db="EMBL/GenBank/DDBJ databases">
        <authorList>
            <person name="Varghese N."/>
            <person name="Submissions S."/>
        </authorList>
    </citation>
    <scope>NUCLEOTIDE SEQUENCE [LARGE SCALE GENOMIC DNA]</scope>
    <source>
        <strain evidence="8">RKEM611</strain>
    </source>
</reference>
<accession>A0A1Y6CB67</accession>
<feature type="transmembrane region" description="Helical" evidence="5">
    <location>
        <begin position="378"/>
        <end position="395"/>
    </location>
</feature>
<evidence type="ECO:0000256" key="4">
    <source>
        <dbReference type="ARBA" id="ARBA00023136"/>
    </source>
</evidence>
<feature type="domain" description="O-antigen ligase-related" evidence="6">
    <location>
        <begin position="216"/>
        <end position="356"/>
    </location>
</feature>
<dbReference type="AlphaFoldDB" id="A0A1Y6CB67"/>
<evidence type="ECO:0000256" key="5">
    <source>
        <dbReference type="SAM" id="Phobius"/>
    </source>
</evidence>
<dbReference type="PANTHER" id="PTHR37422">
    <property type="entry name" value="TEICHURONIC ACID BIOSYNTHESIS PROTEIN TUAE"/>
    <property type="match status" value="1"/>
</dbReference>
<feature type="transmembrane region" description="Helical" evidence="5">
    <location>
        <begin position="212"/>
        <end position="242"/>
    </location>
</feature>
<dbReference type="GO" id="GO:0016874">
    <property type="term" value="F:ligase activity"/>
    <property type="evidence" value="ECO:0007669"/>
    <property type="project" value="UniProtKB-KW"/>
</dbReference>
<feature type="transmembrane region" description="Helical" evidence="5">
    <location>
        <begin position="254"/>
        <end position="271"/>
    </location>
</feature>
<organism evidence="7 8">
    <name type="scientific">Pseudobacteriovorax antillogorgiicola</name>
    <dbReference type="NCBI Taxonomy" id="1513793"/>
    <lineage>
        <taxon>Bacteria</taxon>
        <taxon>Pseudomonadati</taxon>
        <taxon>Bdellovibrionota</taxon>
        <taxon>Oligoflexia</taxon>
        <taxon>Oligoflexales</taxon>
        <taxon>Pseudobacteriovoracaceae</taxon>
        <taxon>Pseudobacteriovorax</taxon>
    </lineage>
</organism>
<feature type="transmembrane region" description="Helical" evidence="5">
    <location>
        <begin position="107"/>
        <end position="125"/>
    </location>
</feature>
<dbReference type="EMBL" id="FWZT01000014">
    <property type="protein sequence ID" value="SMF46145.1"/>
    <property type="molecule type" value="Genomic_DNA"/>
</dbReference>
<feature type="transmembrane region" description="Helical" evidence="5">
    <location>
        <begin position="9"/>
        <end position="38"/>
    </location>
</feature>
<feature type="transmembrane region" description="Helical" evidence="5">
    <location>
        <begin position="131"/>
        <end position="148"/>
    </location>
</feature>
<evidence type="ECO:0000259" key="6">
    <source>
        <dbReference type="Pfam" id="PF04932"/>
    </source>
</evidence>
<dbReference type="STRING" id="1513793.SAMN06296036_11426"/>
<keyword evidence="4 5" id="KW-0472">Membrane</keyword>
<name>A0A1Y6CB67_9BACT</name>
<keyword evidence="8" id="KW-1185">Reference proteome</keyword>
<gene>
    <name evidence="7" type="ORF">SAMN06296036_11426</name>
</gene>
<feature type="transmembrane region" description="Helical" evidence="5">
    <location>
        <begin position="350"/>
        <end position="371"/>
    </location>
</feature>
<sequence length="432" mass="49365">MPLAPWENILLILAVFSMVLPPAFQAISTGFVALWWLFRRGWRQIFPEGEGVESSDRVLHLILKVLLIGLLVSIAFRLASMVAEIHQYGWSNAATIIQQNLKLMGKYGIWGSFLVLAFQYAVSRGWSIDGIVKPLAVLLSLLAIYMIAQRYTGIHWVHGFSGTLPENRFAYGVYRASGFMAHPLTLAYNLMLVISLCFGLATFHPQRHTARYWYLCALMGLVCLFLTNSRFPVILTLAMIAIYCGIGLRRSMRLWAIGGFIVLSLLASWSIKDRFGEIFDEQRSLEDRIPRLVFWEVHWQMFKDQPVFGVGYVFKDQQTVAYYNKLGYNDLKRKYSAHNIYLQTLADSGITGLLSMFSMILALVIVAWQLWYRWHLPTLGIIVLSMLLAGMMQNILRDSEFLSALWMSLALLLVFFRERIFAAGSQIKDIQS</sequence>
<evidence type="ECO:0000313" key="7">
    <source>
        <dbReference type="EMBL" id="SMF46145.1"/>
    </source>
</evidence>
<keyword evidence="7" id="KW-0436">Ligase</keyword>
<proteinExistence type="predicted"/>
<feature type="transmembrane region" description="Helical" evidence="5">
    <location>
        <begin position="186"/>
        <end position="206"/>
    </location>
</feature>
<keyword evidence="2 5" id="KW-0812">Transmembrane</keyword>
<dbReference type="Proteomes" id="UP000192907">
    <property type="component" value="Unassembled WGS sequence"/>
</dbReference>
<dbReference type="InterPro" id="IPR051533">
    <property type="entry name" value="WaaL-like"/>
</dbReference>
<protein>
    <submittedName>
        <fullName evidence="7">O-antigen ligase</fullName>
    </submittedName>
</protein>
<evidence type="ECO:0000313" key="8">
    <source>
        <dbReference type="Proteomes" id="UP000192907"/>
    </source>
</evidence>
<feature type="transmembrane region" description="Helical" evidence="5">
    <location>
        <begin position="58"/>
        <end position="79"/>
    </location>
</feature>
<dbReference type="PANTHER" id="PTHR37422:SF23">
    <property type="entry name" value="TEICHURONIC ACID BIOSYNTHESIS PROTEIN TUAE"/>
    <property type="match status" value="1"/>
</dbReference>
<dbReference type="Pfam" id="PF04932">
    <property type="entry name" value="Wzy_C"/>
    <property type="match status" value="1"/>
</dbReference>
<evidence type="ECO:0000256" key="2">
    <source>
        <dbReference type="ARBA" id="ARBA00022692"/>
    </source>
</evidence>
<evidence type="ECO:0000256" key="1">
    <source>
        <dbReference type="ARBA" id="ARBA00004141"/>
    </source>
</evidence>
<keyword evidence="3 5" id="KW-1133">Transmembrane helix</keyword>